<dbReference type="RefSeq" id="WP_254167246.1">
    <property type="nucleotide sequence ID" value="NZ_JANAFB010000027.1"/>
</dbReference>
<evidence type="ECO:0000256" key="3">
    <source>
        <dbReference type="ARBA" id="ARBA00022676"/>
    </source>
</evidence>
<dbReference type="AlphaFoldDB" id="A0A9X2KI38"/>
<gene>
    <name evidence="7" type="ORF">NBM05_10950</name>
</gene>
<accession>A0A9X2KI38</accession>
<dbReference type="Gene3D" id="3.90.550.10">
    <property type="entry name" value="Spore Coat Polysaccharide Biosynthesis Protein SpsA, Chain A"/>
    <property type="match status" value="1"/>
</dbReference>
<dbReference type="EMBL" id="JANAFB010000027">
    <property type="protein sequence ID" value="MCP3426502.1"/>
    <property type="molecule type" value="Genomic_DNA"/>
</dbReference>
<evidence type="ECO:0000256" key="4">
    <source>
        <dbReference type="ARBA" id="ARBA00022679"/>
    </source>
</evidence>
<sequence>MRPGTVAELPGLTRPHPARPAPADGVELDAAAEEYDLFWSLSFALTAGTWERIGGFDEAFEGYGAEDTDFGWRARARGVPMAWVGGAQAYHQWHPTSKPPWRHLDDILRNGEVFARRWGAWPMEGWLRAFAEAGAVRRTAEGWVRADAGA</sequence>
<comment type="pathway">
    <text evidence="1">Cell wall biogenesis; cell wall polysaccharide biosynthesis.</text>
</comment>
<evidence type="ECO:0000256" key="1">
    <source>
        <dbReference type="ARBA" id="ARBA00004776"/>
    </source>
</evidence>
<name>A0A9X2KI38_9MICC</name>
<organism evidence="7 8">
    <name type="scientific">Rothia santali</name>
    <dbReference type="NCBI Taxonomy" id="2949643"/>
    <lineage>
        <taxon>Bacteria</taxon>
        <taxon>Bacillati</taxon>
        <taxon>Actinomycetota</taxon>
        <taxon>Actinomycetes</taxon>
        <taxon>Micrococcales</taxon>
        <taxon>Micrococcaceae</taxon>
        <taxon>Rothia</taxon>
    </lineage>
</organism>
<dbReference type="Pfam" id="PF02709">
    <property type="entry name" value="Glyco_transf_7C"/>
    <property type="match status" value="1"/>
</dbReference>
<evidence type="ECO:0000259" key="6">
    <source>
        <dbReference type="Pfam" id="PF02709"/>
    </source>
</evidence>
<dbReference type="PANTHER" id="PTHR43179">
    <property type="entry name" value="RHAMNOSYLTRANSFERASE WBBL"/>
    <property type="match status" value="1"/>
</dbReference>
<dbReference type="Proteomes" id="UP001139502">
    <property type="component" value="Unassembled WGS sequence"/>
</dbReference>
<comment type="caution">
    <text evidence="7">The sequence shown here is derived from an EMBL/GenBank/DDBJ whole genome shotgun (WGS) entry which is preliminary data.</text>
</comment>
<reference evidence="7" key="1">
    <citation type="submission" date="2022-06" db="EMBL/GenBank/DDBJ databases">
        <title>Rothia sp. isolated from sandalwood seedling.</title>
        <authorList>
            <person name="Tuikhar N."/>
            <person name="Kirdat K."/>
            <person name="Thorat V."/>
            <person name="Swetha P."/>
            <person name="Padma S."/>
            <person name="Sundararaj R."/>
            <person name="Yadav A."/>
        </authorList>
    </citation>
    <scope>NUCLEOTIDE SEQUENCE</scope>
    <source>
        <strain evidence="7">AR01</strain>
    </source>
</reference>
<evidence type="ECO:0000313" key="8">
    <source>
        <dbReference type="Proteomes" id="UP001139502"/>
    </source>
</evidence>
<keyword evidence="8" id="KW-1185">Reference proteome</keyword>
<dbReference type="InterPro" id="IPR027791">
    <property type="entry name" value="Galactosyl_T_C"/>
</dbReference>
<comment type="similarity">
    <text evidence="2">Belongs to the glycosyltransferase 2 family.</text>
</comment>
<dbReference type="GO" id="GO:0016757">
    <property type="term" value="F:glycosyltransferase activity"/>
    <property type="evidence" value="ECO:0007669"/>
    <property type="project" value="UniProtKB-KW"/>
</dbReference>
<keyword evidence="4" id="KW-0808">Transferase</keyword>
<feature type="domain" description="Galactosyltransferase C-terminal" evidence="6">
    <location>
        <begin position="34"/>
        <end position="84"/>
    </location>
</feature>
<evidence type="ECO:0000256" key="2">
    <source>
        <dbReference type="ARBA" id="ARBA00006739"/>
    </source>
</evidence>
<proteinExistence type="inferred from homology"/>
<dbReference type="PANTHER" id="PTHR43179:SF12">
    <property type="entry name" value="GALACTOFURANOSYLTRANSFERASE GLFT2"/>
    <property type="match status" value="1"/>
</dbReference>
<evidence type="ECO:0000256" key="5">
    <source>
        <dbReference type="SAM" id="MobiDB-lite"/>
    </source>
</evidence>
<feature type="region of interest" description="Disordered" evidence="5">
    <location>
        <begin position="1"/>
        <end position="23"/>
    </location>
</feature>
<dbReference type="SUPFAM" id="SSF53448">
    <property type="entry name" value="Nucleotide-diphospho-sugar transferases"/>
    <property type="match status" value="1"/>
</dbReference>
<evidence type="ECO:0000313" key="7">
    <source>
        <dbReference type="EMBL" id="MCP3426502.1"/>
    </source>
</evidence>
<dbReference type="InterPro" id="IPR029044">
    <property type="entry name" value="Nucleotide-diphossugar_trans"/>
</dbReference>
<protein>
    <submittedName>
        <fullName evidence="7">Galactosyltransferase-related protein</fullName>
    </submittedName>
</protein>
<keyword evidence="3 7" id="KW-0328">Glycosyltransferase</keyword>